<feature type="transmembrane region" description="Helical" evidence="7">
    <location>
        <begin position="183"/>
        <end position="203"/>
    </location>
</feature>
<dbReference type="GO" id="GO:0005524">
    <property type="term" value="F:ATP binding"/>
    <property type="evidence" value="ECO:0007669"/>
    <property type="project" value="UniProtKB-KW"/>
</dbReference>
<feature type="transmembrane region" description="Helical" evidence="7">
    <location>
        <begin position="370"/>
        <end position="390"/>
    </location>
</feature>
<feature type="transmembrane region" description="Helical" evidence="7">
    <location>
        <begin position="149"/>
        <end position="171"/>
    </location>
</feature>
<dbReference type="GO" id="GO:0016887">
    <property type="term" value="F:ATP hydrolysis activity"/>
    <property type="evidence" value="ECO:0007669"/>
    <property type="project" value="InterPro"/>
</dbReference>
<dbReference type="InterPro" id="IPR039421">
    <property type="entry name" value="Type_1_exporter"/>
</dbReference>
<feature type="transmembrane region" description="Helical" evidence="7">
    <location>
        <begin position="284"/>
        <end position="302"/>
    </location>
</feature>
<dbReference type="GO" id="GO:0015421">
    <property type="term" value="F:ABC-type oligopeptide transporter activity"/>
    <property type="evidence" value="ECO:0007669"/>
    <property type="project" value="TreeGrafter"/>
</dbReference>
<dbReference type="Pfam" id="PF00005">
    <property type="entry name" value="ABC_tran"/>
    <property type="match status" value="1"/>
</dbReference>
<dbReference type="AlphaFoldDB" id="A0AA41X598"/>
<comment type="caution">
    <text evidence="10">The sequence shown here is derived from an EMBL/GenBank/DDBJ whole genome shotgun (WGS) entry which is preliminary data.</text>
</comment>
<evidence type="ECO:0000256" key="3">
    <source>
        <dbReference type="ARBA" id="ARBA00022741"/>
    </source>
</evidence>
<dbReference type="InterPro" id="IPR027417">
    <property type="entry name" value="P-loop_NTPase"/>
</dbReference>
<feature type="transmembrane region" description="Helical" evidence="7">
    <location>
        <begin position="255"/>
        <end position="278"/>
    </location>
</feature>
<keyword evidence="2 7" id="KW-0812">Transmembrane</keyword>
<dbReference type="InterPro" id="IPR036640">
    <property type="entry name" value="ABC1_TM_sf"/>
</dbReference>
<evidence type="ECO:0000256" key="5">
    <source>
        <dbReference type="ARBA" id="ARBA00022989"/>
    </source>
</evidence>
<proteinExistence type="predicted"/>
<protein>
    <submittedName>
        <fullName evidence="10">Peptidase domain-containing ABC transporter</fullName>
    </submittedName>
</protein>
<dbReference type="GO" id="GO:0005886">
    <property type="term" value="C:plasma membrane"/>
    <property type="evidence" value="ECO:0007669"/>
    <property type="project" value="UniProtKB-SubCell"/>
</dbReference>
<evidence type="ECO:0000256" key="1">
    <source>
        <dbReference type="ARBA" id="ARBA00004651"/>
    </source>
</evidence>
<reference evidence="10" key="1">
    <citation type="submission" date="2022-07" db="EMBL/GenBank/DDBJ databases">
        <title>Characterization of the Novel Bacterium Alteromonas immobilis LMIT006 and Alteromonas gregis LMIT007.</title>
        <authorList>
            <person name="Lin X."/>
        </authorList>
    </citation>
    <scope>NUCLEOTIDE SEQUENCE</scope>
    <source>
        <strain evidence="10">LMIT007</strain>
    </source>
</reference>
<dbReference type="InterPro" id="IPR003439">
    <property type="entry name" value="ABC_transporter-like_ATP-bd"/>
</dbReference>
<dbReference type="SUPFAM" id="SSF90123">
    <property type="entry name" value="ABC transporter transmembrane region"/>
    <property type="match status" value="1"/>
</dbReference>
<accession>A0AA41X598</accession>
<dbReference type="Pfam" id="PF00664">
    <property type="entry name" value="ABC_membrane"/>
    <property type="match status" value="1"/>
</dbReference>
<dbReference type="Proteomes" id="UP001165413">
    <property type="component" value="Unassembled WGS sequence"/>
</dbReference>
<evidence type="ECO:0000259" key="9">
    <source>
        <dbReference type="PROSITE" id="PS50929"/>
    </source>
</evidence>
<dbReference type="PROSITE" id="PS50929">
    <property type="entry name" value="ABC_TM1F"/>
    <property type="match status" value="1"/>
</dbReference>
<keyword evidence="5 7" id="KW-1133">Transmembrane helix</keyword>
<feature type="domain" description="ABC transporter" evidence="8">
    <location>
        <begin position="461"/>
        <end position="696"/>
    </location>
</feature>
<dbReference type="InterPro" id="IPR003593">
    <property type="entry name" value="AAA+_ATPase"/>
</dbReference>
<keyword evidence="11" id="KW-1185">Reference proteome</keyword>
<evidence type="ECO:0000256" key="6">
    <source>
        <dbReference type="ARBA" id="ARBA00023136"/>
    </source>
</evidence>
<dbReference type="PROSITE" id="PS50893">
    <property type="entry name" value="ABC_TRANSPORTER_2"/>
    <property type="match status" value="1"/>
</dbReference>
<feature type="domain" description="ABC transmembrane type-1" evidence="9">
    <location>
        <begin position="149"/>
        <end position="427"/>
    </location>
</feature>
<dbReference type="PANTHER" id="PTHR43394:SF1">
    <property type="entry name" value="ATP-BINDING CASSETTE SUB-FAMILY B MEMBER 10, MITOCHONDRIAL"/>
    <property type="match status" value="1"/>
</dbReference>
<evidence type="ECO:0000256" key="7">
    <source>
        <dbReference type="SAM" id="Phobius"/>
    </source>
</evidence>
<keyword evidence="4" id="KW-0067">ATP-binding</keyword>
<evidence type="ECO:0000259" key="8">
    <source>
        <dbReference type="PROSITE" id="PS50893"/>
    </source>
</evidence>
<comment type="subcellular location">
    <subcellularLocation>
        <location evidence="1">Cell membrane</location>
        <topology evidence="1">Multi-pass membrane protein</topology>
    </subcellularLocation>
</comment>
<dbReference type="InterPro" id="IPR011527">
    <property type="entry name" value="ABC1_TM_dom"/>
</dbReference>
<evidence type="ECO:0000313" key="11">
    <source>
        <dbReference type="Proteomes" id="UP001165413"/>
    </source>
</evidence>
<dbReference type="SMART" id="SM00382">
    <property type="entry name" value="AAA"/>
    <property type="match status" value="1"/>
</dbReference>
<dbReference type="EMBL" id="JANATA010000035">
    <property type="protein sequence ID" value="MCP3429748.1"/>
    <property type="molecule type" value="Genomic_DNA"/>
</dbReference>
<organism evidence="10 11">
    <name type="scientific">Opacimonas viscosa</name>
    <dbReference type="NCBI Taxonomy" id="2961944"/>
    <lineage>
        <taxon>Bacteria</taxon>
        <taxon>Pseudomonadati</taxon>
        <taxon>Pseudomonadota</taxon>
        <taxon>Gammaproteobacteria</taxon>
        <taxon>Alteromonadales</taxon>
        <taxon>Alteromonadaceae</taxon>
        <taxon>Opacimonas</taxon>
    </lineage>
</organism>
<dbReference type="RefSeq" id="WP_254102465.1">
    <property type="nucleotide sequence ID" value="NZ_JANATA010000035.1"/>
</dbReference>
<evidence type="ECO:0000256" key="4">
    <source>
        <dbReference type="ARBA" id="ARBA00022840"/>
    </source>
</evidence>
<dbReference type="PANTHER" id="PTHR43394">
    <property type="entry name" value="ATP-DEPENDENT PERMEASE MDL1, MITOCHONDRIAL"/>
    <property type="match status" value="1"/>
</dbReference>
<sequence length="703" mass="77517">MSDIFFNTLMRLARIQRQPADRLALQQAASESAAKKEGQAQLEFVAQQLHLPKILWLKPSEVDQSLTPALMFHAELGWCILRAQNALGQWIVQRQDAETNDWLEETPETLDDYTIARINLVKPLDIKTSKVFRVVLDAVLSERSRLKEVIVGGILINVVALATSLYSMQVYDRVVPTGAEQTLLALTLGVFIAIGFELIVKFLRSNINERLGDNIDRHLAKVIYSRFLGVRLDQLPASVGSLAAQLKGYETIRNFLVTIPSQLLVDLPFIIVFTSVLYLIGGQLAIIPFTFAVISVILGIIFRRKVERLTRDATEANNLKTGLLVETVEGAETIKAGQGGWRMLSRWLNTTDEARVHDLDMRKVSEHSQFVIASLHQVSYILIIATGALKVSGGELSMGGLIACSILSGRILTPSSKIPNMLVQWGHVKAALQGLDRMWSLEDDHYGVDQPVVVEKVQGQYNFQDVLVNYDERTALNIKDLKVKPGEKIGIIGPVGAGKSTLLKLLSGLFKPTSGRVMLDGIDLSHISKPIIAEQIGYVQQEGRLFSGTLRENLILGLVDPGDDAILHAAEISGLQQALIAKHPMGLQCPIAEGGTGLSGGQKQLVNLTKVFLRQPKIWLLDEPTASIDRTFELKVIAALKQHIQPNNTLVLITHKPEMLSLVERVIVVVDNKIMLDGPKEPVLQKLQEKTQQAASKQPGGQV</sequence>
<keyword evidence="6 7" id="KW-0472">Membrane</keyword>
<name>A0AA41X598_9ALTE</name>
<evidence type="ECO:0000313" key="10">
    <source>
        <dbReference type="EMBL" id="MCP3429748.1"/>
    </source>
</evidence>
<dbReference type="Gene3D" id="1.20.1560.10">
    <property type="entry name" value="ABC transporter type 1, transmembrane domain"/>
    <property type="match status" value="1"/>
</dbReference>
<dbReference type="Gene3D" id="3.40.50.300">
    <property type="entry name" value="P-loop containing nucleotide triphosphate hydrolases"/>
    <property type="match status" value="1"/>
</dbReference>
<gene>
    <name evidence="10" type="ORF">NLF92_12450</name>
</gene>
<keyword evidence="3" id="KW-0547">Nucleotide-binding</keyword>
<evidence type="ECO:0000256" key="2">
    <source>
        <dbReference type="ARBA" id="ARBA00022692"/>
    </source>
</evidence>
<dbReference type="SUPFAM" id="SSF52540">
    <property type="entry name" value="P-loop containing nucleoside triphosphate hydrolases"/>
    <property type="match status" value="1"/>
</dbReference>